<gene>
    <name evidence="1" type="ORF">RF55_20086</name>
</gene>
<protein>
    <recommendedName>
        <fullName evidence="3">DNA-directed DNA polymerase</fullName>
    </recommendedName>
</protein>
<dbReference type="OrthoDB" id="414982at2759"/>
<organism evidence="1 2">
    <name type="scientific">Lasius niger</name>
    <name type="common">Black garden ant</name>
    <dbReference type="NCBI Taxonomy" id="67767"/>
    <lineage>
        <taxon>Eukaryota</taxon>
        <taxon>Metazoa</taxon>
        <taxon>Ecdysozoa</taxon>
        <taxon>Arthropoda</taxon>
        <taxon>Hexapoda</taxon>
        <taxon>Insecta</taxon>
        <taxon>Pterygota</taxon>
        <taxon>Neoptera</taxon>
        <taxon>Endopterygota</taxon>
        <taxon>Hymenoptera</taxon>
        <taxon>Apocrita</taxon>
        <taxon>Aculeata</taxon>
        <taxon>Formicoidea</taxon>
        <taxon>Formicidae</taxon>
        <taxon>Formicinae</taxon>
        <taxon>Lasius</taxon>
        <taxon>Lasius</taxon>
    </lineage>
</organism>
<dbReference type="PaxDb" id="67767-A0A0J7JZE3"/>
<proteinExistence type="predicted"/>
<name>A0A0J7JZE3_LASNI</name>
<sequence>MLRKGVFPYEYMDSFQKFNETVLPPISDFYSSLTDTNITEDEYQHAQDVWKQLKCKTLGDYQNIYVTTDVVLLADIFQNFRRLSIEFYNIDPAHCYTAPGLAWQAALKMSEVELELLTDPDMYLFVEKGIRGGISVISQRYSQANNMYMESYDRKKESTYIMYLDANNLYGWAMSQALPTHDFKWYKGSIDFMNVEDNAEEGYILEVDLSYPQNLHKSHNEYPLAPEQLDITSEMLSPYVQELAEDLNLKIGKSTKLCPNLLPKTKYIVHYRNLKQYVSLGLQVEKIHRVLRFQQRPWLSSYIQFNTEQRKLAKTSFEKDLFKLLNNSVFGKTMENMRNRTNIDLVHNEKRAKKLVAAPTFHSFKVINEDLVSVERKKSTLVLNRPIYVGFAILDISKTLMYDFHYNHIKNKYGSNARLLFTDTDSLCYEIATKDIYRGNWGTLMHGAP</sequence>
<dbReference type="PANTHER" id="PTHR31511">
    <property type="entry name" value="PROTEIN CBG23764"/>
    <property type="match status" value="1"/>
</dbReference>
<dbReference type="STRING" id="67767.A0A0J7JZE3"/>
<comment type="caution">
    <text evidence="1">The sequence shown here is derived from an EMBL/GenBank/DDBJ whole genome shotgun (WGS) entry which is preliminary data.</text>
</comment>
<evidence type="ECO:0000313" key="2">
    <source>
        <dbReference type="Proteomes" id="UP000036403"/>
    </source>
</evidence>
<dbReference type="Proteomes" id="UP000036403">
    <property type="component" value="Unassembled WGS sequence"/>
</dbReference>
<evidence type="ECO:0008006" key="3">
    <source>
        <dbReference type="Google" id="ProtNLM"/>
    </source>
</evidence>
<dbReference type="InterPro" id="IPR043502">
    <property type="entry name" value="DNA/RNA_pol_sf"/>
</dbReference>
<dbReference type="PANTHER" id="PTHR31511:SF12">
    <property type="entry name" value="RHO TERMINATION FACTOR N-TERMINAL DOMAIN-CONTAINING PROTEIN"/>
    <property type="match status" value="1"/>
</dbReference>
<dbReference type="SUPFAM" id="SSF56672">
    <property type="entry name" value="DNA/RNA polymerases"/>
    <property type="match status" value="1"/>
</dbReference>
<evidence type="ECO:0000313" key="1">
    <source>
        <dbReference type="EMBL" id="KMQ83424.1"/>
    </source>
</evidence>
<dbReference type="AlphaFoldDB" id="A0A0J7JZE3"/>
<accession>A0A0J7JZE3</accession>
<keyword evidence="2" id="KW-1185">Reference proteome</keyword>
<dbReference type="GO" id="GO:0071897">
    <property type="term" value="P:DNA biosynthetic process"/>
    <property type="evidence" value="ECO:0007669"/>
    <property type="project" value="UniProtKB-ARBA"/>
</dbReference>
<reference evidence="1 2" key="1">
    <citation type="submission" date="2015-04" db="EMBL/GenBank/DDBJ databases">
        <title>Lasius niger genome sequencing.</title>
        <authorList>
            <person name="Konorov E.A."/>
            <person name="Nikitin M.A."/>
            <person name="Kirill M.V."/>
            <person name="Chang P."/>
        </authorList>
    </citation>
    <scope>NUCLEOTIDE SEQUENCE [LARGE SCALE GENOMIC DNA]</scope>
    <source>
        <tissue evidence="1">Whole</tissue>
    </source>
</reference>
<dbReference type="EMBL" id="LBMM01019909">
    <property type="protein sequence ID" value="KMQ83424.1"/>
    <property type="molecule type" value="Genomic_DNA"/>
</dbReference>